<dbReference type="EMBL" id="JBHFNT010000200">
    <property type="protein sequence ID" value="MFB2837193.1"/>
    <property type="molecule type" value="Genomic_DNA"/>
</dbReference>
<proteinExistence type="predicted"/>
<reference evidence="2 3" key="1">
    <citation type="submission" date="2024-09" db="EMBL/GenBank/DDBJ databases">
        <title>Floridaenema gen nov. (Aerosakkonemataceae, Aerosakkonematales ord. nov., Cyanobacteria) from benthic tropical and subtropical fresh waters, with the description of four new species.</title>
        <authorList>
            <person name="Moretto J.A."/>
            <person name="Berthold D.E."/>
            <person name="Lefler F.W."/>
            <person name="Huang I.-S."/>
            <person name="Laughinghouse H. IV."/>
        </authorList>
    </citation>
    <scope>NUCLEOTIDE SEQUENCE [LARGE SCALE GENOMIC DNA]</scope>
    <source>
        <strain evidence="2 3">BLCC-F167</strain>
    </source>
</reference>
<feature type="domain" description="PAC" evidence="1">
    <location>
        <begin position="30"/>
        <end position="86"/>
    </location>
</feature>
<evidence type="ECO:0000259" key="1">
    <source>
        <dbReference type="PROSITE" id="PS50113"/>
    </source>
</evidence>
<dbReference type="InterPro" id="IPR013656">
    <property type="entry name" value="PAS_4"/>
</dbReference>
<keyword evidence="3" id="KW-1185">Reference proteome</keyword>
<evidence type="ECO:0000313" key="3">
    <source>
        <dbReference type="Proteomes" id="UP001576780"/>
    </source>
</evidence>
<name>A0ABV4WQ23_9CYAN</name>
<dbReference type="Proteomes" id="UP001576780">
    <property type="component" value="Unassembled WGS sequence"/>
</dbReference>
<comment type="caution">
    <text evidence="2">The sequence shown here is derived from an EMBL/GenBank/DDBJ whole genome shotgun (WGS) entry which is preliminary data.</text>
</comment>
<organism evidence="2 3">
    <name type="scientific">Floridaenema evergladense BLCC-F167</name>
    <dbReference type="NCBI Taxonomy" id="3153639"/>
    <lineage>
        <taxon>Bacteria</taxon>
        <taxon>Bacillati</taxon>
        <taxon>Cyanobacteriota</taxon>
        <taxon>Cyanophyceae</taxon>
        <taxon>Oscillatoriophycideae</taxon>
        <taxon>Aerosakkonematales</taxon>
        <taxon>Aerosakkonemataceae</taxon>
        <taxon>Floridanema</taxon>
        <taxon>Floridanema evergladense</taxon>
    </lineage>
</organism>
<dbReference type="SUPFAM" id="SSF55785">
    <property type="entry name" value="PYP-like sensor domain (PAS domain)"/>
    <property type="match status" value="1"/>
</dbReference>
<protein>
    <submittedName>
        <fullName evidence="2">PAS domain-containing protein</fullName>
    </submittedName>
</protein>
<dbReference type="Pfam" id="PF08448">
    <property type="entry name" value="PAS_4"/>
    <property type="match status" value="1"/>
</dbReference>
<evidence type="ECO:0000313" key="2">
    <source>
        <dbReference type="EMBL" id="MFB2837193.1"/>
    </source>
</evidence>
<gene>
    <name evidence="2" type="ORF">ACE1CA_21925</name>
</gene>
<sequence length="111" mass="12705">MVGKTDYDLPWKKEESDWFRECDARVMETNTPEYYIIEPQLQANGKQSCVSTNKIPLHDSKGNVIGILGIYSEITGYKRVEEILQQLQVEVKQLLYKAEERINLGLPQSGG</sequence>
<dbReference type="RefSeq" id="WP_413279547.1">
    <property type="nucleotide sequence ID" value="NZ_JBHFNT010000200.1"/>
</dbReference>
<dbReference type="Gene3D" id="3.30.450.20">
    <property type="entry name" value="PAS domain"/>
    <property type="match status" value="1"/>
</dbReference>
<dbReference type="InterPro" id="IPR000700">
    <property type="entry name" value="PAS-assoc_C"/>
</dbReference>
<dbReference type="PROSITE" id="PS50113">
    <property type="entry name" value="PAC"/>
    <property type="match status" value="1"/>
</dbReference>
<dbReference type="InterPro" id="IPR035965">
    <property type="entry name" value="PAS-like_dom_sf"/>
</dbReference>
<accession>A0ABV4WQ23</accession>